<comment type="subunit">
    <text evidence="5">Forms a complex with TatA.</text>
</comment>
<dbReference type="NCBIfam" id="TIGR00945">
    <property type="entry name" value="tatC"/>
    <property type="match status" value="1"/>
</dbReference>
<keyword evidence="5" id="KW-0811">Translocation</keyword>
<dbReference type="Proteomes" id="UP000226525">
    <property type="component" value="Unassembled WGS sequence"/>
</dbReference>
<comment type="caution">
    <text evidence="5">Lacks conserved residue(s) required for the propagation of feature annotation.</text>
</comment>
<organism evidence="6 7">
    <name type="scientific">SAR324 cluster bacterium</name>
    <dbReference type="NCBI Taxonomy" id="2024889"/>
    <lineage>
        <taxon>Bacteria</taxon>
        <taxon>Deltaproteobacteria</taxon>
        <taxon>SAR324 cluster</taxon>
    </lineage>
</organism>
<keyword evidence="5" id="KW-1003">Cell membrane</keyword>
<accession>A0A2D6YLI9</accession>
<evidence type="ECO:0000256" key="1">
    <source>
        <dbReference type="ARBA" id="ARBA00004141"/>
    </source>
</evidence>
<feature type="transmembrane region" description="Helical" evidence="5">
    <location>
        <begin position="121"/>
        <end position="148"/>
    </location>
</feature>
<keyword evidence="5" id="KW-0653">Protein transport</keyword>
<evidence type="ECO:0000313" key="7">
    <source>
        <dbReference type="Proteomes" id="UP000226525"/>
    </source>
</evidence>
<keyword evidence="4 5" id="KW-0472">Membrane</keyword>
<dbReference type="GO" id="GO:0065002">
    <property type="term" value="P:intracellular protein transmembrane transport"/>
    <property type="evidence" value="ECO:0007669"/>
    <property type="project" value="TreeGrafter"/>
</dbReference>
<dbReference type="PRINTS" id="PR01840">
    <property type="entry name" value="TATCFAMILY"/>
</dbReference>
<sequence>MFMTLPASPLPEGPEKDVAMPLTDHLTELRRRLIISVAVVFGGFVVATSCEMEFQQPILSLFRRPLDARNIPLVFDELTEPFFTYLAIGLYTSLFLTFPVVLSQLWLFISPALYNHERKAFWPFLLVSYPLFVGGGMFGYFAVLPFGYDFFLGFENQFTLPSLRMGAYLSLTVKLLFAFGLIFELPTIIYILARMGLVEADWLRQNRKYSLVIVFILAAILTPPDVVTQTLMAGPLIILYEISIWVAKMASPNEKTSDTQTDSP</sequence>
<dbReference type="Pfam" id="PF00902">
    <property type="entry name" value="TatC"/>
    <property type="match status" value="1"/>
</dbReference>
<dbReference type="GO" id="GO:0033281">
    <property type="term" value="C:TAT protein transport complex"/>
    <property type="evidence" value="ECO:0007669"/>
    <property type="project" value="UniProtKB-UniRule"/>
</dbReference>
<keyword evidence="2 5" id="KW-0812">Transmembrane</keyword>
<evidence type="ECO:0000256" key="5">
    <source>
        <dbReference type="HAMAP-Rule" id="MF_00902"/>
    </source>
</evidence>
<comment type="caution">
    <text evidence="6">The sequence shown here is derived from an EMBL/GenBank/DDBJ whole genome shotgun (WGS) entry which is preliminary data.</text>
</comment>
<evidence type="ECO:0000256" key="2">
    <source>
        <dbReference type="ARBA" id="ARBA00022692"/>
    </source>
</evidence>
<evidence type="ECO:0000313" key="6">
    <source>
        <dbReference type="EMBL" id="MAH64068.1"/>
    </source>
</evidence>
<feature type="transmembrane region" description="Helical" evidence="5">
    <location>
        <begin position="82"/>
        <end position="109"/>
    </location>
</feature>
<proteinExistence type="inferred from homology"/>
<dbReference type="GO" id="GO:0043953">
    <property type="term" value="P:protein transport by the Tat complex"/>
    <property type="evidence" value="ECO:0007669"/>
    <property type="project" value="UniProtKB-UniRule"/>
</dbReference>
<reference evidence="7" key="1">
    <citation type="submission" date="2017-09" db="EMBL/GenBank/DDBJ databases">
        <title>The Reconstruction of 2,631 Draft Metagenome-Assembled Genomes from the Global Oceans.</title>
        <authorList>
            <person name="Tully B.J."/>
            <person name="Graham E.D."/>
            <person name="Heidelberg J.F."/>
        </authorList>
    </citation>
    <scope>NUCLEOTIDE SEQUENCE [LARGE SCALE GENOMIC DNA]</scope>
</reference>
<protein>
    <recommendedName>
        <fullName evidence="5">Sec-independent protein translocase protein TatC</fullName>
    </recommendedName>
</protein>
<name>A0A2D6YLI9_9DELT</name>
<dbReference type="AlphaFoldDB" id="A0A2D6YLI9"/>
<evidence type="ECO:0000256" key="3">
    <source>
        <dbReference type="ARBA" id="ARBA00022989"/>
    </source>
</evidence>
<evidence type="ECO:0000256" key="4">
    <source>
        <dbReference type="ARBA" id="ARBA00023136"/>
    </source>
</evidence>
<dbReference type="EMBL" id="NZEX01000131">
    <property type="protein sequence ID" value="MAH64068.1"/>
    <property type="molecule type" value="Genomic_DNA"/>
</dbReference>
<dbReference type="GO" id="GO:0009977">
    <property type="term" value="F:proton motive force dependent protein transmembrane transporter activity"/>
    <property type="evidence" value="ECO:0007669"/>
    <property type="project" value="TreeGrafter"/>
</dbReference>
<feature type="transmembrane region" description="Helical" evidence="5">
    <location>
        <begin position="33"/>
        <end position="54"/>
    </location>
</feature>
<comment type="function">
    <text evidence="5">Part of the twin-arginine translocation (Tat) system that transports large folded proteins containing a characteristic twin-arginine motif in their signal peptide across membranes.</text>
</comment>
<comment type="subcellular location">
    <subcellularLocation>
        <location evidence="5">Cell membrane</location>
        <topology evidence="5">Multi-pass membrane protein</topology>
    </subcellularLocation>
    <subcellularLocation>
        <location evidence="1">Membrane</location>
        <topology evidence="1">Multi-pass membrane protein</topology>
    </subcellularLocation>
</comment>
<dbReference type="HAMAP" id="MF_00902">
    <property type="entry name" value="TatC"/>
    <property type="match status" value="1"/>
</dbReference>
<dbReference type="InterPro" id="IPR002033">
    <property type="entry name" value="TatC"/>
</dbReference>
<feature type="transmembrane region" description="Helical" evidence="5">
    <location>
        <begin position="168"/>
        <end position="193"/>
    </location>
</feature>
<keyword evidence="3 5" id="KW-1133">Transmembrane helix</keyword>
<dbReference type="PANTHER" id="PTHR30371">
    <property type="entry name" value="SEC-INDEPENDENT PROTEIN TRANSLOCASE PROTEIN TATC"/>
    <property type="match status" value="1"/>
</dbReference>
<gene>
    <name evidence="5 6" type="primary">tatC</name>
    <name evidence="6" type="ORF">CMN54_11615</name>
</gene>
<comment type="similarity">
    <text evidence="5">Belongs to the TatC family.</text>
</comment>
<keyword evidence="5" id="KW-0813">Transport</keyword>
<dbReference type="PANTHER" id="PTHR30371:SF0">
    <property type="entry name" value="SEC-INDEPENDENT PROTEIN TRANSLOCASE PROTEIN TATC, CHLOROPLASTIC-RELATED"/>
    <property type="match status" value="1"/>
</dbReference>